<protein>
    <recommendedName>
        <fullName evidence="2">Tetratricopeptide repeat protein</fullName>
    </recommendedName>
</protein>
<dbReference type="AlphaFoldDB" id="X1RHE7"/>
<reference evidence="1" key="1">
    <citation type="journal article" date="2014" name="Front. Microbiol.">
        <title>High frequency of phylogenetically diverse reductive dehalogenase-homologous genes in deep subseafloor sedimentary metagenomes.</title>
        <authorList>
            <person name="Kawai M."/>
            <person name="Futagami T."/>
            <person name="Toyoda A."/>
            <person name="Takaki Y."/>
            <person name="Nishi S."/>
            <person name="Hori S."/>
            <person name="Arai W."/>
            <person name="Tsubouchi T."/>
            <person name="Morono Y."/>
            <person name="Uchiyama I."/>
            <person name="Ito T."/>
            <person name="Fujiyama A."/>
            <person name="Inagaki F."/>
            <person name="Takami H."/>
        </authorList>
    </citation>
    <scope>NUCLEOTIDE SEQUENCE</scope>
    <source>
        <strain evidence="1">Expedition CK06-06</strain>
    </source>
</reference>
<evidence type="ECO:0008006" key="2">
    <source>
        <dbReference type="Google" id="ProtNLM"/>
    </source>
</evidence>
<accession>X1RHE7</accession>
<proteinExistence type="predicted"/>
<comment type="caution">
    <text evidence="1">The sequence shown here is derived from an EMBL/GenBank/DDBJ whole genome shotgun (WGS) entry which is preliminary data.</text>
</comment>
<organism evidence="1">
    <name type="scientific">marine sediment metagenome</name>
    <dbReference type="NCBI Taxonomy" id="412755"/>
    <lineage>
        <taxon>unclassified sequences</taxon>
        <taxon>metagenomes</taxon>
        <taxon>ecological metagenomes</taxon>
    </lineage>
</organism>
<name>X1RHE7_9ZZZZ</name>
<evidence type="ECO:0000313" key="1">
    <source>
        <dbReference type="EMBL" id="GAI80023.1"/>
    </source>
</evidence>
<feature type="non-terminal residue" evidence="1">
    <location>
        <position position="1"/>
    </location>
</feature>
<sequence>QVEREIIWQKFSDVLNIRHIILMDKESGLKLLNYSISGAEIDADLLSGFIQANITFSESDTVSSKRLKNINNHQFYEFQYQNFNILLKNGEFVRLCLILDHKASGSMRTAVMQFLQEYEELFHEVISNFKASGIFKPENMIEYLVDTFNIKLVFPMSLAHSISPNEIKKINQNQIQKAILNLAKELLVSKPFFFINNLLNRVKKIVNLEANLILYEIYQLVENNIFVSINLETIASNMELREETTSEKVAKFKPISSLITNDSGIEDLQIDLDEMNILSASKIIKEFLKKGKGAEKTLAYQVAKKEYKKALYVAKEFNLKDDITRISQSVLNLEKKEKQLELDFALEKGLNAEKNGDYLNSINFYQKALKILESFLIFNISDSRIKKLKKKIIKLREEIQ</sequence>
<gene>
    <name evidence="1" type="ORF">S12H4_14142</name>
</gene>
<dbReference type="EMBL" id="BARW01006734">
    <property type="protein sequence ID" value="GAI80023.1"/>
    <property type="molecule type" value="Genomic_DNA"/>
</dbReference>